<evidence type="ECO:0000313" key="2">
    <source>
        <dbReference type="EMBL" id="OBX09967.1"/>
    </source>
</evidence>
<comment type="caution">
    <text evidence="2">The sequence shown here is derived from an EMBL/GenBank/DDBJ whole genome shotgun (WGS) entry which is preliminary data.</text>
</comment>
<accession>A0AB36E1Y7</accession>
<organism evidence="2 3">
    <name type="scientific">Gallibacterium salpingitidis</name>
    <dbReference type="NCBI Taxonomy" id="505341"/>
    <lineage>
        <taxon>Bacteria</taxon>
        <taxon>Pseudomonadati</taxon>
        <taxon>Pseudomonadota</taxon>
        <taxon>Gammaproteobacteria</taxon>
        <taxon>Pasteurellales</taxon>
        <taxon>Pasteurellaceae</taxon>
        <taxon>Gallibacterium</taxon>
    </lineage>
</organism>
<reference evidence="2 3" key="1">
    <citation type="submission" date="2014-11" db="EMBL/GenBank/DDBJ databases">
        <title>Pan-genome of Gallibacterium spp.</title>
        <authorList>
            <person name="Kudirkiene E."/>
            <person name="Bojesen A.M."/>
        </authorList>
    </citation>
    <scope>NUCLEOTIDE SEQUENCE [LARGE SCALE GENOMIC DNA]</scope>
    <source>
        <strain evidence="2 3">18469/18</strain>
    </source>
</reference>
<protein>
    <submittedName>
        <fullName evidence="2">Uncharacterized protein</fullName>
    </submittedName>
</protein>
<feature type="transmembrane region" description="Helical" evidence="1">
    <location>
        <begin position="12"/>
        <end position="29"/>
    </location>
</feature>
<dbReference type="EMBL" id="JTJU01000038">
    <property type="protein sequence ID" value="OBX09967.1"/>
    <property type="molecule type" value="Genomic_DNA"/>
</dbReference>
<name>A0AB36E1Y7_9PAST</name>
<sequence length="70" mass="8530">MNSFFKLKKTLIISIQIIIFSQISVWLHLYSKSGEINHLDFFLDKDYIISNIKFFIFIWIFLIFISYMKD</sequence>
<evidence type="ECO:0000256" key="1">
    <source>
        <dbReference type="SAM" id="Phobius"/>
    </source>
</evidence>
<evidence type="ECO:0000313" key="3">
    <source>
        <dbReference type="Proteomes" id="UP000092527"/>
    </source>
</evidence>
<proteinExistence type="predicted"/>
<gene>
    <name evidence="2" type="ORF">QV09_07170</name>
</gene>
<feature type="transmembrane region" description="Helical" evidence="1">
    <location>
        <begin position="49"/>
        <end position="68"/>
    </location>
</feature>
<keyword evidence="1" id="KW-1133">Transmembrane helix</keyword>
<dbReference type="AlphaFoldDB" id="A0AB36E1Y7"/>
<keyword evidence="1" id="KW-0472">Membrane</keyword>
<dbReference type="Proteomes" id="UP000092527">
    <property type="component" value="Unassembled WGS sequence"/>
</dbReference>
<keyword evidence="1" id="KW-0812">Transmembrane</keyword>